<sequence length="89" mass="9919">MPEYILTLLFASGGNSSNGFPAILFRCIRRPVLAFSPCRSLAGDNHLHPGCCCILCRLLHQRICPERPRPTAAHRDHAPAAEELQQDLR</sequence>
<name>A0A0A9BXY1_ARUDO</name>
<organism evidence="2">
    <name type="scientific">Arundo donax</name>
    <name type="common">Giant reed</name>
    <name type="synonym">Donax arundinaceus</name>
    <dbReference type="NCBI Taxonomy" id="35708"/>
    <lineage>
        <taxon>Eukaryota</taxon>
        <taxon>Viridiplantae</taxon>
        <taxon>Streptophyta</taxon>
        <taxon>Embryophyta</taxon>
        <taxon>Tracheophyta</taxon>
        <taxon>Spermatophyta</taxon>
        <taxon>Magnoliopsida</taxon>
        <taxon>Liliopsida</taxon>
        <taxon>Poales</taxon>
        <taxon>Poaceae</taxon>
        <taxon>PACMAD clade</taxon>
        <taxon>Arundinoideae</taxon>
        <taxon>Arundineae</taxon>
        <taxon>Arundo</taxon>
    </lineage>
</organism>
<proteinExistence type="predicted"/>
<protein>
    <submittedName>
        <fullName evidence="2">Uncharacterized protein</fullName>
    </submittedName>
</protein>
<feature type="region of interest" description="Disordered" evidence="1">
    <location>
        <begin position="69"/>
        <end position="89"/>
    </location>
</feature>
<reference evidence="2" key="2">
    <citation type="journal article" date="2015" name="Data Brief">
        <title>Shoot transcriptome of the giant reed, Arundo donax.</title>
        <authorList>
            <person name="Barrero R.A."/>
            <person name="Guerrero F.D."/>
            <person name="Moolhuijzen P."/>
            <person name="Goolsby J.A."/>
            <person name="Tidwell J."/>
            <person name="Bellgard S.E."/>
            <person name="Bellgard M.I."/>
        </authorList>
    </citation>
    <scope>NUCLEOTIDE SEQUENCE</scope>
    <source>
        <tissue evidence="2">Shoot tissue taken approximately 20 cm above the soil surface</tissue>
    </source>
</reference>
<reference evidence="2" key="1">
    <citation type="submission" date="2014-09" db="EMBL/GenBank/DDBJ databases">
        <authorList>
            <person name="Magalhaes I.L.F."/>
            <person name="Oliveira U."/>
            <person name="Santos F.R."/>
            <person name="Vidigal T.H.D.A."/>
            <person name="Brescovit A.D."/>
            <person name="Santos A.J."/>
        </authorList>
    </citation>
    <scope>NUCLEOTIDE SEQUENCE</scope>
    <source>
        <tissue evidence="2">Shoot tissue taken approximately 20 cm above the soil surface</tissue>
    </source>
</reference>
<evidence type="ECO:0000256" key="1">
    <source>
        <dbReference type="SAM" id="MobiDB-lite"/>
    </source>
</evidence>
<dbReference type="EMBL" id="GBRH01228971">
    <property type="protein sequence ID" value="JAD68924.1"/>
    <property type="molecule type" value="Transcribed_RNA"/>
</dbReference>
<accession>A0A0A9BXY1</accession>
<evidence type="ECO:0000313" key="2">
    <source>
        <dbReference type="EMBL" id="JAD68924.1"/>
    </source>
</evidence>
<dbReference type="AlphaFoldDB" id="A0A0A9BXY1"/>